<evidence type="ECO:0000313" key="1">
    <source>
        <dbReference type="EMBL" id="CAD5232921.1"/>
    </source>
</evidence>
<dbReference type="SMR" id="A0A1I7SA03"/>
<dbReference type="Gene3D" id="3.50.50.60">
    <property type="entry name" value="FAD/NAD(P)-binding domain"/>
    <property type="match status" value="1"/>
</dbReference>
<gene>
    <name evidence="1" type="ORF">BXYJ_LOCUS13012</name>
</gene>
<evidence type="ECO:0000313" key="5">
    <source>
        <dbReference type="WBParaSite" id="BXY_0985000.1"/>
    </source>
</evidence>
<reference evidence="5" key="1">
    <citation type="submission" date="2016-11" db="UniProtKB">
        <authorList>
            <consortium name="WormBaseParasite"/>
        </authorList>
    </citation>
    <scope>IDENTIFICATION</scope>
</reference>
<evidence type="ECO:0000313" key="4">
    <source>
        <dbReference type="Proteomes" id="UP000659654"/>
    </source>
</evidence>
<dbReference type="OrthoDB" id="38045at2759"/>
<keyword evidence="4" id="KW-1185">Reference proteome</keyword>
<name>A0A1I7SA03_BURXY</name>
<dbReference type="InterPro" id="IPR036188">
    <property type="entry name" value="FAD/NAD-bd_sf"/>
</dbReference>
<proteinExistence type="predicted"/>
<dbReference type="AlphaFoldDB" id="A0A1I7SA03"/>
<reference evidence="2" key="2">
    <citation type="submission" date="2020-08" db="EMBL/GenBank/DDBJ databases">
        <authorList>
            <person name="Kikuchi T."/>
        </authorList>
    </citation>
    <scope>NUCLEOTIDE SEQUENCE</scope>
    <source>
        <strain evidence="1">Ka4C1</strain>
    </source>
</reference>
<dbReference type="eggNOG" id="ENOG502QQ27">
    <property type="taxonomic scope" value="Eukaryota"/>
</dbReference>
<dbReference type="WBParaSite" id="BXY_0985000.1">
    <property type="protein sequence ID" value="BXY_0985000.1"/>
    <property type="gene ID" value="BXY_0985000"/>
</dbReference>
<dbReference type="Proteomes" id="UP000659654">
    <property type="component" value="Unassembled WGS sequence"/>
</dbReference>
<evidence type="ECO:0000313" key="3">
    <source>
        <dbReference type="Proteomes" id="UP000095284"/>
    </source>
</evidence>
<dbReference type="EMBL" id="CAJFCV020000005">
    <property type="protein sequence ID" value="CAG9126092.1"/>
    <property type="molecule type" value="Genomic_DNA"/>
</dbReference>
<dbReference type="EMBL" id="CAJFDI010000005">
    <property type="protein sequence ID" value="CAD5232921.1"/>
    <property type="molecule type" value="Genomic_DNA"/>
</dbReference>
<evidence type="ECO:0000313" key="2">
    <source>
        <dbReference type="EMBL" id="CAG9126092.1"/>
    </source>
</evidence>
<sequence>MNTDWVEGRVPKIDLPRLRKLCDGTLKEEEEKRYCFRYPAKCKGIGEIWCRLAQKYDNAIFKLNSEVIKVDPKRKQLTLKNLLTNTSTTVSYQRMLSTIPVTQLNLLSENIIPNLRLRHSKVVLVGVALKLPQNELAAKLSWAYYPRPQTSFYRCTIISNFSATMTPDPTKFWSILCEIGRRPEEELDEKMMTKQVVEDLIEVGLVDEENQVHSTWFQVIPYGYPIPTINRKAEMDKCHRILEEHQIYSRGRFGSWHYETSNQDNSFEIGRCLVNRLFLDEPEPPF</sequence>
<protein>
    <submittedName>
        <fullName evidence="1">(pine wood nematode) hypothetical protein</fullName>
    </submittedName>
</protein>
<dbReference type="Proteomes" id="UP000582659">
    <property type="component" value="Unassembled WGS sequence"/>
</dbReference>
<dbReference type="Proteomes" id="UP000095284">
    <property type="component" value="Unplaced"/>
</dbReference>
<organism evidence="3 5">
    <name type="scientific">Bursaphelenchus xylophilus</name>
    <name type="common">Pinewood nematode worm</name>
    <name type="synonym">Aphelenchoides xylophilus</name>
    <dbReference type="NCBI Taxonomy" id="6326"/>
    <lineage>
        <taxon>Eukaryota</taxon>
        <taxon>Metazoa</taxon>
        <taxon>Ecdysozoa</taxon>
        <taxon>Nematoda</taxon>
        <taxon>Chromadorea</taxon>
        <taxon>Rhabditida</taxon>
        <taxon>Tylenchina</taxon>
        <taxon>Tylenchomorpha</taxon>
        <taxon>Aphelenchoidea</taxon>
        <taxon>Aphelenchoididae</taxon>
        <taxon>Bursaphelenchus</taxon>
    </lineage>
</organism>
<accession>A0A1I7SA03</accession>